<proteinExistence type="predicted"/>
<comment type="caution">
    <text evidence="1">The sequence shown here is derived from an EMBL/GenBank/DDBJ whole genome shotgun (WGS) entry which is preliminary data.</text>
</comment>
<evidence type="ECO:0000313" key="2">
    <source>
        <dbReference type="Proteomes" id="UP000499080"/>
    </source>
</evidence>
<sequence length="119" mass="13711">MIISLTAIMRGFTRVNVTRYLVLFFRHFTVFDFKNWHKCISNLSPWPLLKLAAWACIPPLPPSRYTTAALAPPLRATVNELKVKTVNVSPGDEMDHLLYVVCFIKDNQNEQLLRSHTKL</sequence>
<keyword evidence="2" id="KW-1185">Reference proteome</keyword>
<gene>
    <name evidence="1" type="ORF">AVEN_210640_1</name>
</gene>
<dbReference type="AlphaFoldDB" id="A0A4Y2RFC2"/>
<name>A0A4Y2RFC2_ARAVE</name>
<dbReference type="Proteomes" id="UP000499080">
    <property type="component" value="Unassembled WGS sequence"/>
</dbReference>
<dbReference type="EMBL" id="BGPR01016860">
    <property type="protein sequence ID" value="GBN74351.1"/>
    <property type="molecule type" value="Genomic_DNA"/>
</dbReference>
<accession>A0A4Y2RFC2</accession>
<evidence type="ECO:0000313" key="1">
    <source>
        <dbReference type="EMBL" id="GBN74351.1"/>
    </source>
</evidence>
<organism evidence="1 2">
    <name type="scientific">Araneus ventricosus</name>
    <name type="common">Orbweaver spider</name>
    <name type="synonym">Epeira ventricosa</name>
    <dbReference type="NCBI Taxonomy" id="182803"/>
    <lineage>
        <taxon>Eukaryota</taxon>
        <taxon>Metazoa</taxon>
        <taxon>Ecdysozoa</taxon>
        <taxon>Arthropoda</taxon>
        <taxon>Chelicerata</taxon>
        <taxon>Arachnida</taxon>
        <taxon>Araneae</taxon>
        <taxon>Araneomorphae</taxon>
        <taxon>Entelegynae</taxon>
        <taxon>Araneoidea</taxon>
        <taxon>Araneidae</taxon>
        <taxon>Araneus</taxon>
    </lineage>
</organism>
<protein>
    <submittedName>
        <fullName evidence="1">Uncharacterized protein</fullName>
    </submittedName>
</protein>
<reference evidence="1 2" key="1">
    <citation type="journal article" date="2019" name="Sci. Rep.">
        <title>Orb-weaving spider Araneus ventricosus genome elucidates the spidroin gene catalogue.</title>
        <authorList>
            <person name="Kono N."/>
            <person name="Nakamura H."/>
            <person name="Ohtoshi R."/>
            <person name="Moran D.A.P."/>
            <person name="Shinohara A."/>
            <person name="Yoshida Y."/>
            <person name="Fujiwara M."/>
            <person name="Mori M."/>
            <person name="Tomita M."/>
            <person name="Arakawa K."/>
        </authorList>
    </citation>
    <scope>NUCLEOTIDE SEQUENCE [LARGE SCALE GENOMIC DNA]</scope>
</reference>